<dbReference type="AlphaFoldDB" id="A0A165P9Q2"/>
<dbReference type="RefSeq" id="WP_066237189.1">
    <property type="nucleotide sequence ID" value="NZ_LRFC01000001.1"/>
</dbReference>
<sequence length="128" mass="13738">MTITWRLLLFSGLISLIIGIVNVTSLLEVRSDGLNVWGYILLFWGIAAIMSALNQFKYNALIKVLAAAGILLNGSQGIYSFLFPGNVGAGEMNSSSVLYALASFVAALCCMMIIGKRIEDTPSKSVSK</sequence>
<organism evidence="2 3">
    <name type="scientific">Fictibacillus phosphorivorans</name>
    <dbReference type="NCBI Taxonomy" id="1221500"/>
    <lineage>
        <taxon>Bacteria</taxon>
        <taxon>Bacillati</taxon>
        <taxon>Bacillota</taxon>
        <taxon>Bacilli</taxon>
        <taxon>Bacillales</taxon>
        <taxon>Fictibacillaceae</taxon>
        <taxon>Fictibacillus</taxon>
    </lineage>
</organism>
<evidence type="ECO:0000313" key="3">
    <source>
        <dbReference type="Proteomes" id="UP000076567"/>
    </source>
</evidence>
<dbReference type="EMBL" id="LRFC01000001">
    <property type="protein sequence ID" value="KZE69450.1"/>
    <property type="molecule type" value="Genomic_DNA"/>
</dbReference>
<keyword evidence="1" id="KW-1133">Transmembrane helix</keyword>
<accession>A0A165P9Q2</accession>
<feature type="transmembrane region" description="Helical" evidence="1">
    <location>
        <begin position="60"/>
        <end position="82"/>
    </location>
</feature>
<gene>
    <name evidence="2" type="ORF">AWM68_04075</name>
</gene>
<feature type="transmembrane region" description="Helical" evidence="1">
    <location>
        <begin position="97"/>
        <end position="115"/>
    </location>
</feature>
<keyword evidence="1" id="KW-0472">Membrane</keyword>
<keyword evidence="3" id="KW-1185">Reference proteome</keyword>
<name>A0A165P9Q2_9BACL</name>
<feature type="transmembrane region" description="Helical" evidence="1">
    <location>
        <begin position="36"/>
        <end position="53"/>
    </location>
</feature>
<comment type="caution">
    <text evidence="2">The sequence shown here is derived from an EMBL/GenBank/DDBJ whole genome shotgun (WGS) entry which is preliminary data.</text>
</comment>
<dbReference type="OrthoDB" id="2973123at2"/>
<dbReference type="Proteomes" id="UP000076567">
    <property type="component" value="Unassembled WGS sequence"/>
</dbReference>
<reference evidence="3" key="1">
    <citation type="submission" date="2016-01" db="EMBL/GenBank/DDBJ databases">
        <title>Draft genome of Chromobacterium sp. F49.</title>
        <authorList>
            <person name="Hong K.W."/>
        </authorList>
    </citation>
    <scope>NUCLEOTIDE SEQUENCE [LARGE SCALE GENOMIC DNA]</scope>
    <source>
        <strain evidence="3">P7IIIA</strain>
    </source>
</reference>
<proteinExistence type="predicted"/>
<keyword evidence="1" id="KW-0812">Transmembrane</keyword>
<evidence type="ECO:0000313" key="2">
    <source>
        <dbReference type="EMBL" id="KZE69450.1"/>
    </source>
</evidence>
<protein>
    <submittedName>
        <fullName evidence="2">Uncharacterized protein</fullName>
    </submittedName>
</protein>
<evidence type="ECO:0000256" key="1">
    <source>
        <dbReference type="SAM" id="Phobius"/>
    </source>
</evidence>